<accession>A0A450ZWR2</accession>
<proteinExistence type="predicted"/>
<organism evidence="1">
    <name type="scientific">Candidatus Kentrum sp. UNK</name>
    <dbReference type="NCBI Taxonomy" id="2126344"/>
    <lineage>
        <taxon>Bacteria</taxon>
        <taxon>Pseudomonadati</taxon>
        <taxon>Pseudomonadota</taxon>
        <taxon>Gammaproteobacteria</taxon>
        <taxon>Candidatus Kentrum</taxon>
    </lineage>
</organism>
<evidence type="ECO:0000313" key="1">
    <source>
        <dbReference type="EMBL" id="VFK58240.1"/>
    </source>
</evidence>
<dbReference type="EMBL" id="CAADGD010000001">
    <property type="protein sequence ID" value="VFK68331.1"/>
    <property type="molecule type" value="Genomic_DNA"/>
</dbReference>
<evidence type="ECO:0000313" key="2">
    <source>
        <dbReference type="EMBL" id="VFK68331.1"/>
    </source>
</evidence>
<evidence type="ECO:0008006" key="3">
    <source>
        <dbReference type="Google" id="ProtNLM"/>
    </source>
</evidence>
<gene>
    <name evidence="1" type="ORF">BECKUNK1418G_GA0071005_100260</name>
    <name evidence="2" type="ORF">BECKUNK1418H_GA0071006_100160</name>
</gene>
<dbReference type="EMBL" id="CAADFZ010000002">
    <property type="protein sequence ID" value="VFK58240.1"/>
    <property type="molecule type" value="Genomic_DNA"/>
</dbReference>
<name>A0A450ZWR2_9GAMM</name>
<protein>
    <recommendedName>
        <fullName evidence="3">Cysteine-rich CPXCG</fullName>
    </recommendedName>
</protein>
<reference evidence="1" key="1">
    <citation type="submission" date="2019-02" db="EMBL/GenBank/DDBJ databases">
        <authorList>
            <person name="Gruber-Vodicka R. H."/>
            <person name="Seah K. B. B."/>
        </authorList>
    </citation>
    <scope>NUCLEOTIDE SEQUENCE</scope>
    <source>
        <strain evidence="2">BECK_BY19</strain>
        <strain evidence="1">BECK_BY8</strain>
    </source>
</reference>
<dbReference type="AlphaFoldDB" id="A0A450ZWR2"/>
<sequence length="67" mass="7907">MMEKDLKCNACGHYFGEEFAGACEDEYEVMCPRCEHLFEVRLEFDWNVMKFQRELGATDGWDLCTVE</sequence>